<dbReference type="HOGENOM" id="CLU_044403_1_2_7"/>
<dbReference type="InterPro" id="IPR003374">
    <property type="entry name" value="ApbE-like_sf"/>
</dbReference>
<evidence type="ECO:0000256" key="5">
    <source>
        <dbReference type="ARBA" id="ARBA00022723"/>
    </source>
</evidence>
<name>B8JB91_ANAD2</name>
<evidence type="ECO:0000256" key="9">
    <source>
        <dbReference type="ARBA" id="ARBA00048540"/>
    </source>
</evidence>
<evidence type="ECO:0000256" key="11">
    <source>
        <dbReference type="PIRSR" id="PIRSR006268-2"/>
    </source>
</evidence>
<accession>B8JB91</accession>
<evidence type="ECO:0000313" key="13">
    <source>
        <dbReference type="Proteomes" id="UP000007089"/>
    </source>
</evidence>
<keyword evidence="12" id="KW-0449">Lipoprotein</keyword>
<dbReference type="AlphaFoldDB" id="B8JB91"/>
<organism evidence="12 13">
    <name type="scientific">Anaeromyxobacter dehalogenans (strain ATCC BAA-258 / DSM 21875 / 2CP-1)</name>
    <dbReference type="NCBI Taxonomy" id="455488"/>
    <lineage>
        <taxon>Bacteria</taxon>
        <taxon>Pseudomonadati</taxon>
        <taxon>Myxococcota</taxon>
        <taxon>Myxococcia</taxon>
        <taxon>Myxococcales</taxon>
        <taxon>Cystobacterineae</taxon>
        <taxon>Anaeromyxobacteraceae</taxon>
        <taxon>Anaeromyxobacter</taxon>
    </lineage>
</organism>
<proteinExistence type="inferred from homology"/>
<dbReference type="PIRSF" id="PIRSF006268">
    <property type="entry name" value="ApbE"/>
    <property type="match status" value="1"/>
</dbReference>
<feature type="binding site" evidence="11">
    <location>
        <position position="207"/>
    </location>
    <ligand>
        <name>Mg(2+)</name>
        <dbReference type="ChEBI" id="CHEBI:18420"/>
    </ligand>
</feature>
<dbReference type="PANTHER" id="PTHR30040">
    <property type="entry name" value="THIAMINE BIOSYNTHESIS LIPOPROTEIN APBE"/>
    <property type="match status" value="1"/>
</dbReference>
<dbReference type="InterPro" id="IPR024932">
    <property type="entry name" value="ApbE"/>
</dbReference>
<evidence type="ECO:0000256" key="10">
    <source>
        <dbReference type="PIRNR" id="PIRNR006268"/>
    </source>
</evidence>
<dbReference type="GO" id="GO:0046872">
    <property type="term" value="F:metal ion binding"/>
    <property type="evidence" value="ECO:0007669"/>
    <property type="project" value="UniProtKB-UniRule"/>
</dbReference>
<sequence length="368" mass="38640">MNVDVDILPHAVKRRGLEAGAVAGGQARGYALASVLALPALPALLALLALAPPPEGELRESRPGMGTLLTVAVVAPPERARAGIDAAFAVFDRVDRVMNEWRPDSPLSRLNARAGRGWVALPADLCEVLRIARRGARETGGLFDPTWAAVSDLWRFDGTEQAPPPDEAVRARCALVGWRGLELRARRGDAGCEARLVRAGMKVGLGGLAKGWAVDHAARRLRALGLRNFLLQAGGDLYAAGRRGGAPWHVAIRDPRGGPLDAMAALDVSDRAFSTSGDYEHAFEAGGKRYHHLIDPRTCRPSPASRAVTVLARTAVEAEILGKAAFLEGGEAGLARVEAAGAAAILVGGDGAVRVSPALAGRLVRAPR</sequence>
<dbReference type="KEGG" id="acp:A2cp1_2380"/>
<comment type="catalytic activity">
    <reaction evidence="9 10">
        <text>L-threonyl-[protein] + FAD = FMN-L-threonyl-[protein] + AMP + H(+)</text>
        <dbReference type="Rhea" id="RHEA:36847"/>
        <dbReference type="Rhea" id="RHEA-COMP:11060"/>
        <dbReference type="Rhea" id="RHEA-COMP:11061"/>
        <dbReference type="ChEBI" id="CHEBI:15378"/>
        <dbReference type="ChEBI" id="CHEBI:30013"/>
        <dbReference type="ChEBI" id="CHEBI:57692"/>
        <dbReference type="ChEBI" id="CHEBI:74257"/>
        <dbReference type="ChEBI" id="CHEBI:456215"/>
        <dbReference type="EC" id="2.7.1.180"/>
    </reaction>
</comment>
<keyword evidence="5 10" id="KW-0479">Metal-binding</keyword>
<dbReference type="EMBL" id="CP001359">
    <property type="protein sequence ID" value="ACL65718.1"/>
    <property type="molecule type" value="Genomic_DNA"/>
</dbReference>
<dbReference type="SUPFAM" id="SSF143631">
    <property type="entry name" value="ApbE-like"/>
    <property type="match status" value="1"/>
</dbReference>
<keyword evidence="4 10" id="KW-0808">Transferase</keyword>
<evidence type="ECO:0000256" key="8">
    <source>
        <dbReference type="ARBA" id="ARBA00031306"/>
    </source>
</evidence>
<keyword evidence="7 10" id="KW-0460">Magnesium</keyword>
<dbReference type="PANTHER" id="PTHR30040:SF2">
    <property type="entry name" value="FAD:PROTEIN FMN TRANSFERASE"/>
    <property type="match status" value="1"/>
</dbReference>
<evidence type="ECO:0000256" key="7">
    <source>
        <dbReference type="ARBA" id="ARBA00022842"/>
    </source>
</evidence>
<evidence type="ECO:0000256" key="2">
    <source>
        <dbReference type="ARBA" id="ARBA00016337"/>
    </source>
</evidence>
<evidence type="ECO:0000256" key="6">
    <source>
        <dbReference type="ARBA" id="ARBA00022827"/>
    </source>
</evidence>
<dbReference type="Proteomes" id="UP000007089">
    <property type="component" value="Chromosome"/>
</dbReference>
<evidence type="ECO:0000256" key="1">
    <source>
        <dbReference type="ARBA" id="ARBA00011955"/>
    </source>
</evidence>
<gene>
    <name evidence="12" type="ordered locus">A2cp1_2380</name>
</gene>
<keyword evidence="6 10" id="KW-0274">FAD</keyword>
<comment type="similarity">
    <text evidence="10">Belongs to the ApbE family.</text>
</comment>
<evidence type="ECO:0000256" key="4">
    <source>
        <dbReference type="ARBA" id="ARBA00022679"/>
    </source>
</evidence>
<dbReference type="Gene3D" id="3.10.520.10">
    <property type="entry name" value="ApbE-like domains"/>
    <property type="match status" value="1"/>
</dbReference>
<reference evidence="12" key="1">
    <citation type="submission" date="2009-01" db="EMBL/GenBank/DDBJ databases">
        <title>Complete sequence of Anaeromyxobacter dehalogenans 2CP-1.</title>
        <authorList>
            <consortium name="US DOE Joint Genome Institute"/>
            <person name="Lucas S."/>
            <person name="Copeland A."/>
            <person name="Lapidus A."/>
            <person name="Glavina del Rio T."/>
            <person name="Dalin E."/>
            <person name="Tice H."/>
            <person name="Bruce D."/>
            <person name="Goodwin L."/>
            <person name="Pitluck S."/>
            <person name="Saunders E."/>
            <person name="Brettin T."/>
            <person name="Detter J.C."/>
            <person name="Han C."/>
            <person name="Larimer F."/>
            <person name="Land M."/>
            <person name="Hauser L."/>
            <person name="Kyrpides N."/>
            <person name="Ovchinnikova G."/>
            <person name="Beliaev A.S."/>
            <person name="Richardson P."/>
        </authorList>
    </citation>
    <scope>NUCLEOTIDE SEQUENCE</scope>
    <source>
        <strain evidence="12">2CP-1</strain>
    </source>
</reference>
<comment type="cofactor">
    <cofactor evidence="11">
        <name>Mg(2+)</name>
        <dbReference type="ChEBI" id="CHEBI:18420"/>
    </cofactor>
    <cofactor evidence="11">
        <name>Mn(2+)</name>
        <dbReference type="ChEBI" id="CHEBI:29035"/>
    </cofactor>
    <text evidence="11">Magnesium. Can also use manganese.</text>
</comment>
<dbReference type="Pfam" id="PF02424">
    <property type="entry name" value="ApbE"/>
    <property type="match status" value="1"/>
</dbReference>
<keyword evidence="3 10" id="KW-0285">Flavoprotein</keyword>
<dbReference type="EC" id="2.7.1.180" evidence="1 10"/>
<keyword evidence="13" id="KW-1185">Reference proteome</keyword>
<evidence type="ECO:0000256" key="3">
    <source>
        <dbReference type="ARBA" id="ARBA00022630"/>
    </source>
</evidence>
<protein>
    <recommendedName>
        <fullName evidence="2 10">FAD:protein FMN transferase</fullName>
        <ecNumber evidence="1 10">2.7.1.180</ecNumber>
    </recommendedName>
    <alternativeName>
        <fullName evidence="8 10">Flavin transferase</fullName>
    </alternativeName>
</protein>
<dbReference type="GO" id="GO:0016740">
    <property type="term" value="F:transferase activity"/>
    <property type="evidence" value="ECO:0007669"/>
    <property type="project" value="UniProtKB-UniRule"/>
</dbReference>
<evidence type="ECO:0000313" key="12">
    <source>
        <dbReference type="EMBL" id="ACL65718.1"/>
    </source>
</evidence>